<comment type="similarity">
    <text evidence="15">Belongs to the ribF family.</text>
</comment>
<accession>D1W2V6</accession>
<keyword evidence="8 15" id="KW-0547">Nucleotide-binding</keyword>
<dbReference type="EC" id="2.7.1.26" evidence="15"/>
<gene>
    <name evidence="17" type="primary">ribF</name>
    <name evidence="17" type="ORF">HMPREF0650_2229</name>
</gene>
<dbReference type="CDD" id="cd02064">
    <property type="entry name" value="FAD_synthetase_N"/>
    <property type="match status" value="1"/>
</dbReference>
<keyword evidence="7 15" id="KW-0548">Nucleotidyltransferase</keyword>
<dbReference type="InterPro" id="IPR002606">
    <property type="entry name" value="Riboflavin_kinase_bac"/>
</dbReference>
<evidence type="ECO:0000313" key="17">
    <source>
        <dbReference type="EMBL" id="EFA93095.1"/>
    </source>
</evidence>
<dbReference type="GO" id="GO:0009398">
    <property type="term" value="P:FMN biosynthetic process"/>
    <property type="evidence" value="ECO:0007669"/>
    <property type="project" value="UniProtKB-UniRule"/>
</dbReference>
<evidence type="ECO:0000256" key="1">
    <source>
        <dbReference type="ARBA" id="ARBA00002121"/>
    </source>
</evidence>
<evidence type="ECO:0000256" key="8">
    <source>
        <dbReference type="ARBA" id="ARBA00022741"/>
    </source>
</evidence>
<dbReference type="PANTHER" id="PTHR22749">
    <property type="entry name" value="RIBOFLAVIN KINASE/FMN ADENYLYLTRANSFERASE"/>
    <property type="match status" value="1"/>
</dbReference>
<comment type="caution">
    <text evidence="17">The sequence shown here is derived from an EMBL/GenBank/DDBJ whole genome shotgun (WGS) entry which is preliminary data.</text>
</comment>
<keyword evidence="5 15" id="KW-0288">FMN</keyword>
<evidence type="ECO:0000256" key="3">
    <source>
        <dbReference type="ARBA" id="ARBA00005201"/>
    </source>
</evidence>
<dbReference type="Gene3D" id="2.40.30.30">
    <property type="entry name" value="Riboflavin kinase-like"/>
    <property type="match status" value="1"/>
</dbReference>
<dbReference type="GO" id="GO:0006747">
    <property type="term" value="P:FAD biosynthetic process"/>
    <property type="evidence" value="ECO:0007669"/>
    <property type="project" value="UniProtKB-UniRule"/>
</dbReference>
<evidence type="ECO:0000256" key="2">
    <source>
        <dbReference type="ARBA" id="ARBA00004726"/>
    </source>
</evidence>
<dbReference type="eggNOG" id="COG0196">
    <property type="taxonomic scope" value="Bacteria"/>
</dbReference>
<evidence type="ECO:0000256" key="12">
    <source>
        <dbReference type="ARBA" id="ARBA00023268"/>
    </source>
</evidence>
<evidence type="ECO:0000256" key="9">
    <source>
        <dbReference type="ARBA" id="ARBA00022777"/>
    </source>
</evidence>
<dbReference type="FunFam" id="3.40.50.620:FF:000021">
    <property type="entry name" value="Riboflavin biosynthesis protein"/>
    <property type="match status" value="1"/>
</dbReference>
<evidence type="ECO:0000256" key="7">
    <source>
        <dbReference type="ARBA" id="ARBA00022695"/>
    </source>
</evidence>
<dbReference type="PIRSF" id="PIRSF004491">
    <property type="entry name" value="FAD_Synth"/>
    <property type="match status" value="1"/>
</dbReference>
<dbReference type="GO" id="GO:0009231">
    <property type="term" value="P:riboflavin biosynthetic process"/>
    <property type="evidence" value="ECO:0007669"/>
    <property type="project" value="InterPro"/>
</dbReference>
<evidence type="ECO:0000256" key="13">
    <source>
        <dbReference type="ARBA" id="ARBA00047880"/>
    </source>
</evidence>
<dbReference type="GO" id="GO:0005524">
    <property type="term" value="F:ATP binding"/>
    <property type="evidence" value="ECO:0007669"/>
    <property type="project" value="UniProtKB-UniRule"/>
</dbReference>
<dbReference type="PANTHER" id="PTHR22749:SF6">
    <property type="entry name" value="RIBOFLAVIN KINASE"/>
    <property type="match status" value="1"/>
</dbReference>
<sequence>MRGKDMKTMILDEKTVLTSPCVATIGFFDGVHLGHQFLIRQVVKTARDAGLSSMVITFDKHPRQVLHSHYVPELLTTTEQKLQLLSATAVDQVVVLPFTQEMANMTAQQFMGNVLHRRLQVRKLVIGYDNRFGHNREEGFDDYVCYGRALGIEVIRSEEFSLIKDAVHVSSSAIRKYIHEGSMEQANRCLGRPYVLTAHVVDGCKEGRKLGFPTANLNLSEITQLLPAMGVYAVKAQVEGTGPWYRAMTSIGMRPTYNGTSLTIETHILEGFHENIYDKQLSVAFFKRLRDEKRFDSLALLHAKIAEDAREVDSYFNKIEK</sequence>
<dbReference type="GO" id="GO:0003919">
    <property type="term" value="F:FMN adenylyltransferase activity"/>
    <property type="evidence" value="ECO:0007669"/>
    <property type="project" value="UniProtKB-UniRule"/>
</dbReference>
<dbReference type="AlphaFoldDB" id="D1W2V6"/>
<comment type="pathway">
    <text evidence="3 15">Cofactor biosynthesis; FMN biosynthesis; FMN from riboflavin (ATP route): step 1/1.</text>
</comment>
<keyword evidence="9 15" id="KW-0418">Kinase</keyword>
<name>D1W2V6_9BACT</name>
<dbReference type="STRING" id="679190.HMPREF0650_2229"/>
<dbReference type="InterPro" id="IPR023465">
    <property type="entry name" value="Riboflavin_kinase_dom_sf"/>
</dbReference>
<proteinExistence type="inferred from homology"/>
<dbReference type="Proteomes" id="UP000005283">
    <property type="component" value="Unassembled WGS sequence"/>
</dbReference>
<dbReference type="UniPathway" id="UPA00277">
    <property type="reaction ID" value="UER00407"/>
</dbReference>
<evidence type="ECO:0000256" key="10">
    <source>
        <dbReference type="ARBA" id="ARBA00022827"/>
    </source>
</evidence>
<keyword evidence="4 15" id="KW-0285">Flavoprotein</keyword>
<organism evidence="17 18">
    <name type="scientific">Hoylesella buccalis ATCC 35310</name>
    <dbReference type="NCBI Taxonomy" id="679190"/>
    <lineage>
        <taxon>Bacteria</taxon>
        <taxon>Pseudomonadati</taxon>
        <taxon>Bacteroidota</taxon>
        <taxon>Bacteroidia</taxon>
        <taxon>Bacteroidales</taxon>
        <taxon>Prevotellaceae</taxon>
        <taxon>Hoylesella</taxon>
    </lineage>
</organism>
<protein>
    <recommendedName>
        <fullName evidence="15">Riboflavin biosynthesis protein</fullName>
    </recommendedName>
    <domain>
        <recommendedName>
            <fullName evidence="15">Riboflavin kinase</fullName>
            <ecNumber evidence="15">2.7.1.26</ecNumber>
        </recommendedName>
        <alternativeName>
            <fullName evidence="15">Flavokinase</fullName>
        </alternativeName>
    </domain>
    <domain>
        <recommendedName>
            <fullName evidence="15">FMN adenylyltransferase</fullName>
            <ecNumber evidence="15">2.7.7.2</ecNumber>
        </recommendedName>
        <alternativeName>
            <fullName evidence="15">FAD pyrophosphorylase</fullName>
        </alternativeName>
        <alternativeName>
            <fullName evidence="15">FAD synthase</fullName>
        </alternativeName>
    </domain>
</protein>
<keyword evidence="6 15" id="KW-0808">Transferase</keyword>
<dbReference type="InterPro" id="IPR015865">
    <property type="entry name" value="Riboflavin_kinase_bac/euk"/>
</dbReference>
<feature type="domain" description="Riboflavin kinase" evidence="16">
    <location>
        <begin position="189"/>
        <end position="317"/>
    </location>
</feature>
<dbReference type="Gene3D" id="3.40.50.620">
    <property type="entry name" value="HUPs"/>
    <property type="match status" value="1"/>
</dbReference>
<dbReference type="EC" id="2.7.7.2" evidence="15"/>
<comment type="catalytic activity">
    <reaction evidence="14 15">
        <text>FMN + ATP + H(+) = FAD + diphosphate</text>
        <dbReference type="Rhea" id="RHEA:17237"/>
        <dbReference type="ChEBI" id="CHEBI:15378"/>
        <dbReference type="ChEBI" id="CHEBI:30616"/>
        <dbReference type="ChEBI" id="CHEBI:33019"/>
        <dbReference type="ChEBI" id="CHEBI:57692"/>
        <dbReference type="ChEBI" id="CHEBI:58210"/>
        <dbReference type="EC" id="2.7.7.2"/>
    </reaction>
</comment>
<evidence type="ECO:0000256" key="15">
    <source>
        <dbReference type="PIRNR" id="PIRNR004491"/>
    </source>
</evidence>
<comment type="function">
    <text evidence="1">Catalyzes the phosphorylation of riboflavin to FMN followed by the adenylation of FMN to FAD.</text>
</comment>
<dbReference type="Pfam" id="PF01687">
    <property type="entry name" value="Flavokinase"/>
    <property type="match status" value="1"/>
</dbReference>
<evidence type="ECO:0000313" key="18">
    <source>
        <dbReference type="Proteomes" id="UP000005283"/>
    </source>
</evidence>
<evidence type="ECO:0000256" key="14">
    <source>
        <dbReference type="ARBA" id="ARBA00049494"/>
    </source>
</evidence>
<keyword evidence="11 15" id="KW-0067">ATP-binding</keyword>
<keyword evidence="12" id="KW-0511">Multifunctional enzyme</keyword>
<dbReference type="SMART" id="SM00904">
    <property type="entry name" value="Flavokinase"/>
    <property type="match status" value="1"/>
</dbReference>
<dbReference type="InterPro" id="IPR023468">
    <property type="entry name" value="Riboflavin_kinase"/>
</dbReference>
<dbReference type="SUPFAM" id="SSF52374">
    <property type="entry name" value="Nucleotidylyl transferase"/>
    <property type="match status" value="1"/>
</dbReference>
<dbReference type="UniPathway" id="UPA00276">
    <property type="reaction ID" value="UER00406"/>
</dbReference>
<evidence type="ECO:0000259" key="16">
    <source>
        <dbReference type="SMART" id="SM00904"/>
    </source>
</evidence>
<comment type="catalytic activity">
    <reaction evidence="13 15">
        <text>riboflavin + ATP = FMN + ADP + H(+)</text>
        <dbReference type="Rhea" id="RHEA:14357"/>
        <dbReference type="ChEBI" id="CHEBI:15378"/>
        <dbReference type="ChEBI" id="CHEBI:30616"/>
        <dbReference type="ChEBI" id="CHEBI:57986"/>
        <dbReference type="ChEBI" id="CHEBI:58210"/>
        <dbReference type="ChEBI" id="CHEBI:456216"/>
        <dbReference type="EC" id="2.7.1.26"/>
    </reaction>
</comment>
<dbReference type="NCBIfam" id="TIGR00083">
    <property type="entry name" value="ribF"/>
    <property type="match status" value="1"/>
</dbReference>
<evidence type="ECO:0000256" key="4">
    <source>
        <dbReference type="ARBA" id="ARBA00022630"/>
    </source>
</evidence>
<dbReference type="Pfam" id="PF06574">
    <property type="entry name" value="FAD_syn"/>
    <property type="match status" value="1"/>
</dbReference>
<comment type="pathway">
    <text evidence="2 15">Cofactor biosynthesis; FAD biosynthesis; FAD from FMN: step 1/1.</text>
</comment>
<keyword evidence="18" id="KW-1185">Reference proteome</keyword>
<evidence type="ECO:0000256" key="11">
    <source>
        <dbReference type="ARBA" id="ARBA00022840"/>
    </source>
</evidence>
<dbReference type="EMBL" id="ADEG01000012">
    <property type="protein sequence ID" value="EFA93095.1"/>
    <property type="molecule type" value="Genomic_DNA"/>
</dbReference>
<dbReference type="SUPFAM" id="SSF82114">
    <property type="entry name" value="Riboflavin kinase-like"/>
    <property type="match status" value="1"/>
</dbReference>
<evidence type="ECO:0000256" key="6">
    <source>
        <dbReference type="ARBA" id="ARBA00022679"/>
    </source>
</evidence>
<dbReference type="GO" id="GO:0008531">
    <property type="term" value="F:riboflavin kinase activity"/>
    <property type="evidence" value="ECO:0007669"/>
    <property type="project" value="UniProtKB-UniRule"/>
</dbReference>
<evidence type="ECO:0000256" key="5">
    <source>
        <dbReference type="ARBA" id="ARBA00022643"/>
    </source>
</evidence>
<keyword evidence="10 15" id="KW-0274">FAD</keyword>
<dbReference type="NCBIfam" id="NF004162">
    <property type="entry name" value="PRK05627.1-5"/>
    <property type="match status" value="1"/>
</dbReference>
<reference evidence="17 18" key="1">
    <citation type="submission" date="2009-12" db="EMBL/GenBank/DDBJ databases">
        <title>Genome Sequence of Prevotella buccalis ATCC 35310.</title>
        <authorList>
            <person name="Durkin A.S."/>
            <person name="Madupu R."/>
            <person name="Torralba M."/>
            <person name="Methe B."/>
            <person name="Sutton G."/>
            <person name="Strausberg R.L."/>
            <person name="Nelson K.E."/>
        </authorList>
    </citation>
    <scope>NUCLEOTIDE SEQUENCE [LARGE SCALE GENOMIC DNA]</scope>
    <source>
        <strain evidence="17 18">ATCC 35310</strain>
    </source>
</reference>
<dbReference type="InterPro" id="IPR015864">
    <property type="entry name" value="FAD_synthase"/>
</dbReference>
<dbReference type="InterPro" id="IPR014729">
    <property type="entry name" value="Rossmann-like_a/b/a_fold"/>
</dbReference>